<evidence type="ECO:0000313" key="2">
    <source>
        <dbReference type="EMBL" id="RXW22495.1"/>
    </source>
</evidence>
<dbReference type="OrthoDB" id="2148513at2759"/>
<dbReference type="InterPro" id="IPR029060">
    <property type="entry name" value="PIN-like_dom_sf"/>
</dbReference>
<gene>
    <name evidence="2" type="ORF">EST38_g3352</name>
</gene>
<sequence length="473" mass="52616">MGINGLWKALEPLADRRSLVELLTSDALERARNGKTPPVIGIDASPLMFEAQGVVHRARQNGASWARVGNNVAYGCLVKFLEQWARIPVIPLVVFDGNERPKEKRNRQVRQGQGSEHCLARSFRALIEAFGFYSFMAPGEADAELAYLNKAGHVDYVLTSDSDAFVFGAVKIIRCPQLEEDRDVVEVYDTNFLAQHEPGPLSQAGLRFIAVLCGGDYCPEGLRGCGLATAVTLAKKTDLPAMLDAAVGGLGPPLSKWREQLRIELANNPHLRYKRKALASQVPQTFPNLDVVNLYRNPVTSFSRPGQAFPNTDLKYPDSAKLVRLACQLLEWRWVRIFKLLQLSVWPGHCMRQIIEEKKTGHALRDKYCGVEMWISAVQTQALGAYINEMSCDPDPGEATRISAQIWIPASVLRFAHPDAVQLYKDEHPGEFPRKTNPAVQAVQVIDLADGRSPIHYAVTEEPNKPPTIEIFD</sequence>
<dbReference type="SMART" id="SM00484">
    <property type="entry name" value="XPGI"/>
    <property type="match status" value="1"/>
</dbReference>
<dbReference type="Pfam" id="PF00867">
    <property type="entry name" value="XPG_I"/>
    <property type="match status" value="1"/>
</dbReference>
<reference evidence="2 3" key="1">
    <citation type="submission" date="2019-01" db="EMBL/GenBank/DDBJ databases">
        <title>Draft genome sequence of Psathyrella aberdarensis IHI B618.</title>
        <authorList>
            <person name="Buettner E."/>
            <person name="Kellner H."/>
        </authorList>
    </citation>
    <scope>NUCLEOTIDE SEQUENCE [LARGE SCALE GENOMIC DNA]</scope>
    <source>
        <strain evidence="2 3">IHI B618</strain>
    </source>
</reference>
<protein>
    <recommendedName>
        <fullName evidence="1">XPG-I domain-containing protein</fullName>
    </recommendedName>
</protein>
<comment type="caution">
    <text evidence="2">The sequence shown here is derived from an EMBL/GenBank/DDBJ whole genome shotgun (WGS) entry which is preliminary data.</text>
</comment>
<dbReference type="Proteomes" id="UP000290288">
    <property type="component" value="Unassembled WGS sequence"/>
</dbReference>
<accession>A0A4Q2DUB3</accession>
<evidence type="ECO:0000313" key="3">
    <source>
        <dbReference type="Proteomes" id="UP000290288"/>
    </source>
</evidence>
<dbReference type="Gene3D" id="3.40.50.1010">
    <property type="entry name" value="5'-nuclease"/>
    <property type="match status" value="2"/>
</dbReference>
<dbReference type="SUPFAM" id="SSF88723">
    <property type="entry name" value="PIN domain-like"/>
    <property type="match status" value="1"/>
</dbReference>
<dbReference type="CDD" id="cd09870">
    <property type="entry name" value="PIN_YEN1"/>
    <property type="match status" value="1"/>
</dbReference>
<name>A0A4Q2DUB3_9AGAR</name>
<dbReference type="GO" id="GO:0006281">
    <property type="term" value="P:DNA repair"/>
    <property type="evidence" value="ECO:0007669"/>
    <property type="project" value="UniProtKB-ARBA"/>
</dbReference>
<proteinExistence type="predicted"/>
<evidence type="ECO:0000259" key="1">
    <source>
        <dbReference type="SMART" id="SM00484"/>
    </source>
</evidence>
<feature type="domain" description="XPG-I" evidence="1">
    <location>
        <begin position="128"/>
        <end position="199"/>
    </location>
</feature>
<dbReference type="PANTHER" id="PTHR11081:SF75">
    <property type="entry name" value="ENDONUCLEASE, PUTATIVE (AFU_ORTHOLOGUE AFUA_3G13260)-RELATED"/>
    <property type="match status" value="1"/>
</dbReference>
<dbReference type="AlphaFoldDB" id="A0A4Q2DUB3"/>
<dbReference type="STRING" id="2316362.A0A4Q2DUB3"/>
<organism evidence="2 3">
    <name type="scientific">Candolleomyces aberdarensis</name>
    <dbReference type="NCBI Taxonomy" id="2316362"/>
    <lineage>
        <taxon>Eukaryota</taxon>
        <taxon>Fungi</taxon>
        <taxon>Dikarya</taxon>
        <taxon>Basidiomycota</taxon>
        <taxon>Agaricomycotina</taxon>
        <taxon>Agaricomycetes</taxon>
        <taxon>Agaricomycetidae</taxon>
        <taxon>Agaricales</taxon>
        <taxon>Agaricineae</taxon>
        <taxon>Psathyrellaceae</taxon>
        <taxon>Candolleomyces</taxon>
    </lineage>
</organism>
<dbReference type="InterPro" id="IPR036279">
    <property type="entry name" value="5-3_exonuclease_C_sf"/>
</dbReference>
<dbReference type="PRINTS" id="PR00853">
    <property type="entry name" value="XPGRADSUPER"/>
</dbReference>
<dbReference type="SUPFAM" id="SSF47807">
    <property type="entry name" value="5' to 3' exonuclease, C-terminal subdomain"/>
    <property type="match status" value="1"/>
</dbReference>
<dbReference type="Gene3D" id="1.10.150.20">
    <property type="entry name" value="5' to 3' exonuclease, C-terminal subdomain"/>
    <property type="match status" value="1"/>
</dbReference>
<dbReference type="InterPro" id="IPR006086">
    <property type="entry name" value="XPG-I_dom"/>
</dbReference>
<keyword evidence="3" id="KW-1185">Reference proteome</keyword>
<dbReference type="InterPro" id="IPR006084">
    <property type="entry name" value="XPG/Rad2"/>
</dbReference>
<dbReference type="GO" id="GO:0017108">
    <property type="term" value="F:5'-flap endonuclease activity"/>
    <property type="evidence" value="ECO:0007669"/>
    <property type="project" value="TreeGrafter"/>
</dbReference>
<dbReference type="EMBL" id="SDEE01000070">
    <property type="protein sequence ID" value="RXW22495.1"/>
    <property type="molecule type" value="Genomic_DNA"/>
</dbReference>
<dbReference type="PANTHER" id="PTHR11081">
    <property type="entry name" value="FLAP ENDONUCLEASE FAMILY MEMBER"/>
    <property type="match status" value="1"/>
</dbReference>